<reference evidence="1" key="1">
    <citation type="journal article" date="2021" name="Proc. Natl. Acad. Sci. U.S.A.">
        <title>A Catalog of Tens of Thousands of Viruses from Human Metagenomes Reveals Hidden Associations with Chronic Diseases.</title>
        <authorList>
            <person name="Tisza M.J."/>
            <person name="Buck C.B."/>
        </authorList>
    </citation>
    <scope>NUCLEOTIDE SEQUENCE</scope>
    <source>
        <strain evidence="1">Cttkn18</strain>
    </source>
</reference>
<name>A0A8S5LEX2_9CAUD</name>
<dbReference type="Gene3D" id="3.30.1330.70">
    <property type="entry name" value="Holliday junction resolvase RusA"/>
    <property type="match status" value="1"/>
</dbReference>
<evidence type="ECO:0000313" key="1">
    <source>
        <dbReference type="EMBL" id="DAD68479.1"/>
    </source>
</evidence>
<protein>
    <submittedName>
        <fullName evidence="1">Endodeoxyribonuclease RusA</fullName>
    </submittedName>
</protein>
<dbReference type="GO" id="GO:0000287">
    <property type="term" value="F:magnesium ion binding"/>
    <property type="evidence" value="ECO:0007669"/>
    <property type="project" value="InterPro"/>
</dbReference>
<dbReference type="InterPro" id="IPR036614">
    <property type="entry name" value="RusA-like_sf"/>
</dbReference>
<dbReference type="GO" id="GO:0006310">
    <property type="term" value="P:DNA recombination"/>
    <property type="evidence" value="ECO:0007669"/>
    <property type="project" value="InterPro"/>
</dbReference>
<organism evidence="1">
    <name type="scientific">Siphoviridae sp. cttkn18</name>
    <dbReference type="NCBI Taxonomy" id="2823607"/>
    <lineage>
        <taxon>Viruses</taxon>
        <taxon>Duplodnaviria</taxon>
        <taxon>Heunggongvirae</taxon>
        <taxon>Uroviricota</taxon>
        <taxon>Caudoviricetes</taxon>
    </lineage>
</organism>
<accession>A0A8S5LEX2</accession>
<proteinExistence type="predicted"/>
<dbReference type="SUPFAM" id="SSF103084">
    <property type="entry name" value="Holliday junction resolvase RusA"/>
    <property type="match status" value="1"/>
</dbReference>
<dbReference type="GO" id="GO:0006281">
    <property type="term" value="P:DNA repair"/>
    <property type="evidence" value="ECO:0007669"/>
    <property type="project" value="InterPro"/>
</dbReference>
<sequence length="143" mass="16605">MNKLVIYGRPATKKNSSRVVYAGKYPRVLPSKAFEEYQALAFKQLQFYRKRAYHSGPVSLRCRYYMPNWAHWPDLVGLLQATSDILTEAGIIDDDMWVANYDGSEIVGIDKANSRVEIEFIPVKEGTILYELRDRRNTKRAKR</sequence>
<dbReference type="EMBL" id="BK014703">
    <property type="protein sequence ID" value="DAD68479.1"/>
    <property type="molecule type" value="Genomic_DNA"/>
</dbReference>